<dbReference type="Proteomes" id="UP000594262">
    <property type="component" value="Unplaced"/>
</dbReference>
<name>A0A7M5WWF4_9CNID</name>
<dbReference type="GeneID" id="136816454"/>
<dbReference type="InterPro" id="IPR036249">
    <property type="entry name" value="Thioredoxin-like_sf"/>
</dbReference>
<evidence type="ECO:0000256" key="1">
    <source>
        <dbReference type="ARBA" id="ARBA00026148"/>
    </source>
</evidence>
<protein>
    <recommendedName>
        <fullName evidence="1">Thioredoxin domain-containing protein 9</fullName>
    </recommendedName>
</protein>
<dbReference type="PANTHER" id="PTHR21148">
    <property type="entry name" value="THIOREDOXIN DOMAIN-CONTAINING PROTEIN 9"/>
    <property type="match status" value="1"/>
</dbReference>
<dbReference type="AlphaFoldDB" id="A0A7M5WWF4"/>
<dbReference type="RefSeq" id="XP_066928883.1">
    <property type="nucleotide sequence ID" value="XM_067072782.1"/>
</dbReference>
<evidence type="ECO:0000313" key="4">
    <source>
        <dbReference type="Proteomes" id="UP000594262"/>
    </source>
</evidence>
<dbReference type="CDD" id="cd02989">
    <property type="entry name" value="Phd_like_TxnDC9"/>
    <property type="match status" value="1"/>
</dbReference>
<dbReference type="SUPFAM" id="SSF52833">
    <property type="entry name" value="Thioredoxin-like"/>
    <property type="match status" value="1"/>
</dbReference>
<organism evidence="3 4">
    <name type="scientific">Clytia hemisphaerica</name>
    <dbReference type="NCBI Taxonomy" id="252671"/>
    <lineage>
        <taxon>Eukaryota</taxon>
        <taxon>Metazoa</taxon>
        <taxon>Cnidaria</taxon>
        <taxon>Hydrozoa</taxon>
        <taxon>Hydroidolina</taxon>
        <taxon>Leptothecata</taxon>
        <taxon>Obeliida</taxon>
        <taxon>Clytiidae</taxon>
        <taxon>Clytia</taxon>
    </lineage>
</organism>
<sequence length="214" mass="25128">MEQAVQQQIVQAAKVVESMVDKEMDRLDNLGGDDLQRIRQERLNEMKKMVERKEQWKQIGHGKYEELKDEKEFFEEQKKSERFVCHFYRESTFRCKIIDKHLDIVARKHIETRFVKIDAERSMWLAQRLKVKVLPTLACIKDSKTKDFIVGFDDLGGVDDFPTEMLEWRLGMADMINYNGDKPALKKKAQTRVFGFAGKSKNIRDDGESDDDSD</sequence>
<dbReference type="EnsemblMetazoa" id="CLYHEMT014235.1">
    <property type="protein sequence ID" value="CLYHEMP014235.1"/>
    <property type="gene ID" value="CLYHEMG014235"/>
</dbReference>
<feature type="domain" description="Thioredoxin" evidence="2">
    <location>
        <begin position="70"/>
        <end position="152"/>
    </location>
</feature>
<dbReference type="Gene3D" id="3.40.30.10">
    <property type="entry name" value="Glutaredoxin"/>
    <property type="match status" value="1"/>
</dbReference>
<keyword evidence="4" id="KW-1185">Reference proteome</keyword>
<accession>A0A7M5WWF4</accession>
<evidence type="ECO:0000259" key="2">
    <source>
        <dbReference type="Pfam" id="PF00085"/>
    </source>
</evidence>
<proteinExistence type="predicted"/>
<evidence type="ECO:0000313" key="3">
    <source>
        <dbReference type="EnsemblMetazoa" id="CLYHEMP014235.1"/>
    </source>
</evidence>
<reference evidence="3" key="1">
    <citation type="submission" date="2021-01" db="UniProtKB">
        <authorList>
            <consortium name="EnsemblMetazoa"/>
        </authorList>
    </citation>
    <scope>IDENTIFICATION</scope>
</reference>
<dbReference type="OrthoDB" id="10257948at2759"/>
<dbReference type="InterPro" id="IPR013766">
    <property type="entry name" value="Thioredoxin_domain"/>
</dbReference>
<dbReference type="Pfam" id="PF00085">
    <property type="entry name" value="Thioredoxin"/>
    <property type="match status" value="1"/>
</dbReference>